<feature type="domain" description="SCP" evidence="3">
    <location>
        <begin position="666"/>
        <end position="802"/>
    </location>
</feature>
<dbReference type="FunFam" id="3.40.33.10:FF:000004">
    <property type="entry name" value="CAP, cysteine-rich secretory protein, antigen 5"/>
    <property type="match status" value="2"/>
</dbReference>
<keyword evidence="1" id="KW-1133">Transmembrane helix</keyword>
<comment type="caution">
    <text evidence="4">The sequence shown here is derived from an EMBL/GenBank/DDBJ whole genome shotgun (WGS) entry which is preliminary data.</text>
</comment>
<dbReference type="SMART" id="SM00198">
    <property type="entry name" value="SCP"/>
    <property type="match status" value="5"/>
</dbReference>
<keyword evidence="1" id="KW-0472">Membrane</keyword>
<keyword evidence="2" id="KW-0732">Signal</keyword>
<dbReference type="PANTHER" id="PTHR10334">
    <property type="entry name" value="CYSTEINE-RICH SECRETORY PROTEIN-RELATED"/>
    <property type="match status" value="1"/>
</dbReference>
<dbReference type="Proteomes" id="UP000289738">
    <property type="component" value="Chromosome A10"/>
</dbReference>
<dbReference type="Gene3D" id="3.40.33.10">
    <property type="entry name" value="CAP"/>
    <property type="match status" value="5"/>
</dbReference>
<feature type="chain" id="PRO_5019526815" description="SCP domain-containing protein" evidence="2">
    <location>
        <begin position="22"/>
        <end position="806"/>
    </location>
</feature>
<dbReference type="AlphaFoldDB" id="A0A445BAX9"/>
<evidence type="ECO:0000313" key="4">
    <source>
        <dbReference type="EMBL" id="RYR35832.1"/>
    </source>
</evidence>
<feature type="transmembrane region" description="Helical" evidence="1">
    <location>
        <begin position="493"/>
        <end position="514"/>
    </location>
</feature>
<dbReference type="STRING" id="3818.A0A445BAX9"/>
<dbReference type="SUPFAM" id="SSF55797">
    <property type="entry name" value="PR-1-like"/>
    <property type="match status" value="5"/>
</dbReference>
<organism evidence="4 5">
    <name type="scientific">Arachis hypogaea</name>
    <name type="common">Peanut</name>
    <dbReference type="NCBI Taxonomy" id="3818"/>
    <lineage>
        <taxon>Eukaryota</taxon>
        <taxon>Viridiplantae</taxon>
        <taxon>Streptophyta</taxon>
        <taxon>Embryophyta</taxon>
        <taxon>Tracheophyta</taxon>
        <taxon>Spermatophyta</taxon>
        <taxon>Magnoliopsida</taxon>
        <taxon>eudicotyledons</taxon>
        <taxon>Gunneridae</taxon>
        <taxon>Pentapetalae</taxon>
        <taxon>rosids</taxon>
        <taxon>fabids</taxon>
        <taxon>Fabales</taxon>
        <taxon>Fabaceae</taxon>
        <taxon>Papilionoideae</taxon>
        <taxon>50 kb inversion clade</taxon>
        <taxon>dalbergioids sensu lato</taxon>
        <taxon>Dalbergieae</taxon>
        <taxon>Pterocarpus clade</taxon>
        <taxon>Arachis</taxon>
    </lineage>
</organism>
<feature type="domain" description="SCP" evidence="3">
    <location>
        <begin position="340"/>
        <end position="482"/>
    </location>
</feature>
<name>A0A445BAX9_ARAHY</name>
<dbReference type="InterPro" id="IPR035940">
    <property type="entry name" value="CAP_sf"/>
</dbReference>
<feature type="domain" description="SCP" evidence="3">
    <location>
        <begin position="170"/>
        <end position="309"/>
    </location>
</feature>
<dbReference type="PRINTS" id="PR00837">
    <property type="entry name" value="V5TPXLIKE"/>
</dbReference>
<reference evidence="4 5" key="1">
    <citation type="submission" date="2019-01" db="EMBL/GenBank/DDBJ databases">
        <title>Sequencing of cultivated peanut Arachis hypogaea provides insights into genome evolution and oil improvement.</title>
        <authorList>
            <person name="Chen X."/>
        </authorList>
    </citation>
    <scope>NUCLEOTIDE SEQUENCE [LARGE SCALE GENOMIC DNA]</scope>
    <source>
        <strain evidence="5">cv. Fuhuasheng</strain>
        <tissue evidence="4">Leaves</tissue>
    </source>
</reference>
<gene>
    <name evidence="4" type="ORF">Ahy_A10g050930</name>
</gene>
<feature type="domain" description="SCP" evidence="3">
    <location>
        <begin position="25"/>
        <end position="165"/>
    </location>
</feature>
<evidence type="ECO:0000256" key="1">
    <source>
        <dbReference type="SAM" id="Phobius"/>
    </source>
</evidence>
<protein>
    <recommendedName>
        <fullName evidence="3">SCP domain-containing protein</fullName>
    </recommendedName>
</protein>
<feature type="signal peptide" evidence="2">
    <location>
        <begin position="1"/>
        <end position="21"/>
    </location>
</feature>
<dbReference type="InterPro" id="IPR014044">
    <property type="entry name" value="CAP_dom"/>
</dbReference>
<evidence type="ECO:0000259" key="3">
    <source>
        <dbReference type="SMART" id="SM00198"/>
    </source>
</evidence>
<feature type="domain" description="SCP" evidence="3">
    <location>
        <begin position="518"/>
        <end position="660"/>
    </location>
</feature>
<evidence type="ECO:0000313" key="5">
    <source>
        <dbReference type="Proteomes" id="UP000289738"/>
    </source>
</evidence>
<sequence length="806" mass="90700">MKMVIIIISFVSILLPLCIVATVQEPPEEYLEIHNDARASLGIPPLKWDVKLAKKAQQYLNKLIQTCLKGKLQPIISRYYGQNLAWHMASDPLTGAKAVAGWVAEKKYYDYKSNSCIGGGDCECYTQVVWRNTTHIGCATVKCDKCQKRCTLVLCLYSPPGNADVTAVQESPDEYLKVHNDERAKVGVPPLKWDEKLARKAQKYLNTITQHCLEGKYQPTIDPYSGQNVAWHMTSDHFTGAKAVEGWVAEKKYYDHKSNSCIGGDCECYIQVVWRDTTHVGCGRVKCDKCQMRCTLVVCLYSPPGNDENHKMRIMKMVIISFASILLPLCIVGMVANEAESPKEYLRGHNTERAMVGVPPLKWDVKLKKKAQELVNEYLEICWGKPPPSKSSVYGENLMWKYASAEHVTAAKAVAWWVAQKKYYDHKSNSCIGGKCEEYIQVVWRETTHVGCANAKCPDRPGVVAKCTVTICLYNPKGNLQGHPLAENNKMRIMMVIISFASILLSLCIVALVANEVEPPEEYLRGHNTARAMVGVPPLKWDVKLKKKAQKFVNKGLQICRGKPPPSKSPIYGQNLMLQYESAEHATAATAVARWVAQKKYYDHKSNSCIGGKCEEYIQVVWRETTHVGCANAKCPETLCSMAKCTIIVCLYSPKGNLQGHPESPEYQEQYLQGHNAARASVGVPPLTWNENLEKKAHEFLKKHIIDPLEGKPRPSESHKYGHNLAWHEGPEKFTGRVATARWVAEKAHYDHESNSCIGDDCECYVQVVWKDTTEIGCAEMKWKKDFIFFACLYSPPGNIHGRRPY</sequence>
<dbReference type="Pfam" id="PF00188">
    <property type="entry name" value="CAP"/>
    <property type="match status" value="5"/>
</dbReference>
<proteinExistence type="predicted"/>
<keyword evidence="5" id="KW-1185">Reference proteome</keyword>
<dbReference type="EMBL" id="SDMP01000010">
    <property type="protein sequence ID" value="RYR35832.1"/>
    <property type="molecule type" value="Genomic_DNA"/>
</dbReference>
<keyword evidence="1" id="KW-0812">Transmembrane</keyword>
<feature type="transmembrane region" description="Helical" evidence="1">
    <location>
        <begin position="317"/>
        <end position="337"/>
    </location>
</feature>
<evidence type="ECO:0000256" key="2">
    <source>
        <dbReference type="SAM" id="SignalP"/>
    </source>
</evidence>
<dbReference type="InterPro" id="IPR001283">
    <property type="entry name" value="CRISP-related"/>
</dbReference>
<accession>A0A445BAX9</accession>